<dbReference type="AlphaFoldDB" id="A0A8H8DH42"/>
<reference evidence="1 2" key="1">
    <citation type="journal article" name="Sci. Rep.">
        <title>Genome-scale phylogenetic analyses confirm Olpidium as the closest living zoosporic fungus to the non-flagellated, terrestrial fungi.</title>
        <authorList>
            <person name="Chang Y."/>
            <person name="Rochon D."/>
            <person name="Sekimoto S."/>
            <person name="Wang Y."/>
            <person name="Chovatia M."/>
            <person name="Sandor L."/>
            <person name="Salamov A."/>
            <person name="Grigoriev I.V."/>
            <person name="Stajich J.E."/>
            <person name="Spatafora J.W."/>
        </authorList>
    </citation>
    <scope>NUCLEOTIDE SEQUENCE [LARGE SCALE GENOMIC DNA]</scope>
    <source>
        <strain evidence="1">S191</strain>
    </source>
</reference>
<name>A0A8H8DH42_9FUNG</name>
<evidence type="ECO:0008006" key="3">
    <source>
        <dbReference type="Google" id="ProtNLM"/>
    </source>
</evidence>
<dbReference type="GO" id="GO:0051603">
    <property type="term" value="P:proteolysis involved in protein catabolic process"/>
    <property type="evidence" value="ECO:0007669"/>
    <property type="project" value="InterPro"/>
</dbReference>
<evidence type="ECO:0000313" key="1">
    <source>
        <dbReference type="EMBL" id="KAG5457717.1"/>
    </source>
</evidence>
<dbReference type="Pfam" id="PF00227">
    <property type="entry name" value="Proteasome"/>
    <property type="match status" value="1"/>
</dbReference>
<feature type="non-terminal residue" evidence="1">
    <location>
        <position position="96"/>
    </location>
</feature>
<evidence type="ECO:0000313" key="2">
    <source>
        <dbReference type="Proteomes" id="UP000673691"/>
    </source>
</evidence>
<sequence length="96" mass="10765">MESLFAIKGKDFVITAFNANVVRSINVLKHREDKTRALNPHALLLFTGEPGDAVHFAEYIQANVKLYGIRNSLELRPSAVAAFTRRQLANSLRSRV</sequence>
<dbReference type="GO" id="GO:0005839">
    <property type="term" value="C:proteasome core complex"/>
    <property type="evidence" value="ECO:0007669"/>
    <property type="project" value="InterPro"/>
</dbReference>
<dbReference type="InterPro" id="IPR029055">
    <property type="entry name" value="Ntn_hydrolases_N"/>
</dbReference>
<proteinExistence type="predicted"/>
<dbReference type="InterPro" id="IPR001353">
    <property type="entry name" value="Proteasome_sua/b"/>
</dbReference>
<keyword evidence="2" id="KW-1185">Reference proteome</keyword>
<organism evidence="1 2">
    <name type="scientific">Olpidium bornovanus</name>
    <dbReference type="NCBI Taxonomy" id="278681"/>
    <lineage>
        <taxon>Eukaryota</taxon>
        <taxon>Fungi</taxon>
        <taxon>Fungi incertae sedis</taxon>
        <taxon>Olpidiomycota</taxon>
        <taxon>Olpidiomycotina</taxon>
        <taxon>Olpidiomycetes</taxon>
        <taxon>Olpidiales</taxon>
        <taxon>Olpidiaceae</taxon>
        <taxon>Olpidium</taxon>
    </lineage>
</organism>
<dbReference type="Proteomes" id="UP000673691">
    <property type="component" value="Unassembled WGS sequence"/>
</dbReference>
<gene>
    <name evidence="1" type="ORF">BJ554DRAFT_2199</name>
</gene>
<dbReference type="Gene3D" id="3.60.20.10">
    <property type="entry name" value="Glutamine Phosphoribosylpyrophosphate, subunit 1, domain 1"/>
    <property type="match status" value="1"/>
</dbReference>
<accession>A0A8H8DH42</accession>
<dbReference type="EMBL" id="JAEFCI010009600">
    <property type="protein sequence ID" value="KAG5457717.1"/>
    <property type="molecule type" value="Genomic_DNA"/>
</dbReference>
<dbReference type="SUPFAM" id="SSF56235">
    <property type="entry name" value="N-terminal nucleophile aminohydrolases (Ntn hydrolases)"/>
    <property type="match status" value="1"/>
</dbReference>
<comment type="caution">
    <text evidence="1">The sequence shown here is derived from an EMBL/GenBank/DDBJ whole genome shotgun (WGS) entry which is preliminary data.</text>
</comment>
<dbReference type="OrthoDB" id="268428at2759"/>
<protein>
    <recommendedName>
        <fullName evidence="3">Proteasome subunit beta type-2</fullName>
    </recommendedName>
</protein>